<keyword evidence="2" id="KW-1185">Reference proteome</keyword>
<accession>A0A445BYD6</accession>
<dbReference type="EMBL" id="SDMP01000008">
    <property type="protein sequence ID" value="RYR43737.1"/>
    <property type="molecule type" value="Genomic_DNA"/>
</dbReference>
<dbReference type="Proteomes" id="UP000289738">
    <property type="component" value="Chromosome A08"/>
</dbReference>
<evidence type="ECO:0000313" key="1">
    <source>
        <dbReference type="EMBL" id="RYR43737.1"/>
    </source>
</evidence>
<organism evidence="1 2">
    <name type="scientific">Arachis hypogaea</name>
    <name type="common">Peanut</name>
    <dbReference type="NCBI Taxonomy" id="3818"/>
    <lineage>
        <taxon>Eukaryota</taxon>
        <taxon>Viridiplantae</taxon>
        <taxon>Streptophyta</taxon>
        <taxon>Embryophyta</taxon>
        <taxon>Tracheophyta</taxon>
        <taxon>Spermatophyta</taxon>
        <taxon>Magnoliopsida</taxon>
        <taxon>eudicotyledons</taxon>
        <taxon>Gunneridae</taxon>
        <taxon>Pentapetalae</taxon>
        <taxon>rosids</taxon>
        <taxon>fabids</taxon>
        <taxon>Fabales</taxon>
        <taxon>Fabaceae</taxon>
        <taxon>Papilionoideae</taxon>
        <taxon>50 kb inversion clade</taxon>
        <taxon>dalbergioids sensu lato</taxon>
        <taxon>Dalbergieae</taxon>
        <taxon>Pterocarpus clade</taxon>
        <taxon>Arachis</taxon>
    </lineage>
</organism>
<dbReference type="AlphaFoldDB" id="A0A445BYD6"/>
<protein>
    <submittedName>
        <fullName evidence="1">Uncharacterized protein</fullName>
    </submittedName>
</protein>
<evidence type="ECO:0000313" key="2">
    <source>
        <dbReference type="Proteomes" id="UP000289738"/>
    </source>
</evidence>
<reference evidence="1 2" key="1">
    <citation type="submission" date="2019-01" db="EMBL/GenBank/DDBJ databases">
        <title>Sequencing of cultivated peanut Arachis hypogaea provides insights into genome evolution and oil improvement.</title>
        <authorList>
            <person name="Chen X."/>
        </authorList>
    </citation>
    <scope>NUCLEOTIDE SEQUENCE [LARGE SCALE GENOMIC DNA]</scope>
    <source>
        <strain evidence="2">cv. Fuhuasheng</strain>
        <tissue evidence="1">Leaves</tissue>
    </source>
</reference>
<gene>
    <name evidence="1" type="ORF">Ahy_A08g040141</name>
</gene>
<sequence length="72" mass="8624">MTTEDSFLVLVHYKGTIKKKTRSRINDKDPLSIFTRSSMSLVDFHNTVLQKFSLHEMKWIEKLYYRIPISIF</sequence>
<proteinExistence type="predicted"/>
<name>A0A445BYD6_ARAHY</name>
<comment type="caution">
    <text evidence="1">The sequence shown here is derived from an EMBL/GenBank/DDBJ whole genome shotgun (WGS) entry which is preliminary data.</text>
</comment>